<sequence>MAFTYAQAETILAGLFGADERVQKAAFRGRLKHLKRLGIPLGSRPGRGSKVDYELEHIYQWAWCLELEEFGLDPSLIVAHVTEAWEKTVHPIFLHEPASGEGDVLAAVLPSLMSRPWKGGSGPLITVARVRRADVDAIVGRLTGERRRLSLVNVGAITRQVRMLRVLGAR</sequence>
<organism evidence="1 2">
    <name type="scientific">Salinarimonas soli</name>
    <dbReference type="NCBI Taxonomy" id="1638099"/>
    <lineage>
        <taxon>Bacteria</taxon>
        <taxon>Pseudomonadati</taxon>
        <taxon>Pseudomonadota</taxon>
        <taxon>Alphaproteobacteria</taxon>
        <taxon>Hyphomicrobiales</taxon>
        <taxon>Salinarimonadaceae</taxon>
        <taxon>Salinarimonas</taxon>
    </lineage>
</organism>
<reference evidence="1 2" key="1">
    <citation type="submission" date="2019-09" db="EMBL/GenBank/DDBJ databases">
        <title>Salinarimonas rosea gen. nov., sp. nov., a new member of the a-2 subgroup of the Proteobacteria.</title>
        <authorList>
            <person name="Liu J."/>
        </authorList>
    </citation>
    <scope>NUCLEOTIDE SEQUENCE [LARGE SCALE GENOMIC DNA]</scope>
    <source>
        <strain evidence="1 2">BN140002</strain>
    </source>
</reference>
<comment type="caution">
    <text evidence="1">The sequence shown here is derived from an EMBL/GenBank/DDBJ whole genome shotgun (WGS) entry which is preliminary data.</text>
</comment>
<evidence type="ECO:0000313" key="1">
    <source>
        <dbReference type="EMBL" id="KAA2242095.1"/>
    </source>
</evidence>
<dbReference type="Proteomes" id="UP000323142">
    <property type="component" value="Unassembled WGS sequence"/>
</dbReference>
<protein>
    <submittedName>
        <fullName evidence="1">Uncharacterized protein</fullName>
    </submittedName>
</protein>
<accession>A0A5B2VSX1</accession>
<dbReference type="RefSeq" id="WP_149815703.1">
    <property type="nucleotide sequence ID" value="NZ_VUOA01000007.1"/>
</dbReference>
<dbReference type="AlphaFoldDB" id="A0A5B2VSX1"/>
<dbReference type="OrthoDB" id="8457178at2"/>
<reference evidence="1 2" key="2">
    <citation type="submission" date="2019-09" db="EMBL/GenBank/DDBJ databases">
        <authorList>
            <person name="Jin C."/>
        </authorList>
    </citation>
    <scope>NUCLEOTIDE SEQUENCE [LARGE SCALE GENOMIC DNA]</scope>
    <source>
        <strain evidence="1 2">BN140002</strain>
    </source>
</reference>
<proteinExistence type="predicted"/>
<gene>
    <name evidence="1" type="ORF">F0L46_03780</name>
</gene>
<keyword evidence="2" id="KW-1185">Reference proteome</keyword>
<dbReference type="EMBL" id="VUOA01000007">
    <property type="protein sequence ID" value="KAA2242095.1"/>
    <property type="molecule type" value="Genomic_DNA"/>
</dbReference>
<evidence type="ECO:0000313" key="2">
    <source>
        <dbReference type="Proteomes" id="UP000323142"/>
    </source>
</evidence>
<name>A0A5B2VSX1_9HYPH</name>